<dbReference type="AlphaFoldDB" id="A0A485JD86"/>
<dbReference type="Proteomes" id="UP000358010">
    <property type="component" value="Unassembled WGS sequence"/>
</dbReference>
<name>A0A485JD86_ECOLX</name>
<dbReference type="EMBL" id="CAADJZ010000001">
    <property type="protein sequence ID" value="VFT68636.1"/>
    <property type="molecule type" value="Genomic_DNA"/>
</dbReference>
<protein>
    <submittedName>
        <fullName evidence="1">Tagatose-bisphosphate aldolase</fullName>
        <ecNumber evidence="1">4.1.2.40</ecNumber>
    </submittedName>
</protein>
<dbReference type="InterPro" id="IPR050246">
    <property type="entry name" value="Class_II_FBP_aldolase"/>
</dbReference>
<dbReference type="PANTHER" id="PTHR30304:SF0">
    <property type="entry name" value="D-TAGATOSE-1,6-BISPHOSPHATE ALDOLASE SUBUNIT GATY-RELATED"/>
    <property type="match status" value="1"/>
</dbReference>
<keyword evidence="1" id="KW-0456">Lyase</keyword>
<sequence>MYASAPVLDFSRLENIRQWVNLPLVLHGASGLSTKDIQQTIKLGICKINVATELKNAFSQALKNYLTEHPEATDPRDYLQSAKSAMRDVVSKVIADCGCEGRA</sequence>
<evidence type="ECO:0000313" key="1">
    <source>
        <dbReference type="EMBL" id="VFT68636.1"/>
    </source>
</evidence>
<dbReference type="GO" id="GO:0005829">
    <property type="term" value="C:cytosol"/>
    <property type="evidence" value="ECO:0007669"/>
    <property type="project" value="TreeGrafter"/>
</dbReference>
<dbReference type="PANTHER" id="PTHR30304">
    <property type="entry name" value="D-TAGATOSE-1,6-BISPHOSPHATE ALDOLASE"/>
    <property type="match status" value="1"/>
</dbReference>
<dbReference type="Pfam" id="PF01116">
    <property type="entry name" value="F_bP_aldolase"/>
    <property type="match status" value="1"/>
</dbReference>
<proteinExistence type="predicted"/>
<dbReference type="GO" id="GO:0009025">
    <property type="term" value="F:tagatose-bisphosphate aldolase activity"/>
    <property type="evidence" value="ECO:0007669"/>
    <property type="project" value="UniProtKB-EC"/>
</dbReference>
<dbReference type="SUPFAM" id="SSF51569">
    <property type="entry name" value="Aldolase"/>
    <property type="match status" value="1"/>
</dbReference>
<dbReference type="InterPro" id="IPR000771">
    <property type="entry name" value="FBA_II"/>
</dbReference>
<gene>
    <name evidence="1" type="primary">gatY_2</name>
    <name evidence="1" type="ORF">NCTC10974_02129</name>
</gene>
<evidence type="ECO:0000313" key="2">
    <source>
        <dbReference type="Proteomes" id="UP000358010"/>
    </source>
</evidence>
<dbReference type="GO" id="GO:0008270">
    <property type="term" value="F:zinc ion binding"/>
    <property type="evidence" value="ECO:0007669"/>
    <property type="project" value="InterPro"/>
</dbReference>
<dbReference type="EC" id="4.1.2.40" evidence="1"/>
<reference evidence="1 2" key="1">
    <citation type="submission" date="2019-03" db="EMBL/GenBank/DDBJ databases">
        <authorList>
            <consortium name="Pathogen Informatics"/>
        </authorList>
    </citation>
    <scope>NUCLEOTIDE SEQUENCE [LARGE SCALE GENOMIC DNA]</scope>
    <source>
        <strain evidence="1 2">NCTC10974</strain>
    </source>
</reference>
<dbReference type="GO" id="GO:0005975">
    <property type="term" value="P:carbohydrate metabolic process"/>
    <property type="evidence" value="ECO:0007669"/>
    <property type="project" value="InterPro"/>
</dbReference>
<accession>A0A485JD86</accession>
<organism evidence="1 2">
    <name type="scientific">Escherichia coli</name>
    <dbReference type="NCBI Taxonomy" id="562"/>
    <lineage>
        <taxon>Bacteria</taxon>
        <taxon>Pseudomonadati</taxon>
        <taxon>Pseudomonadota</taxon>
        <taxon>Gammaproteobacteria</taxon>
        <taxon>Enterobacterales</taxon>
        <taxon>Enterobacteriaceae</taxon>
        <taxon>Escherichia</taxon>
    </lineage>
</organism>
<dbReference type="InterPro" id="IPR013785">
    <property type="entry name" value="Aldolase_TIM"/>
</dbReference>
<dbReference type="Gene3D" id="3.20.20.70">
    <property type="entry name" value="Aldolase class I"/>
    <property type="match status" value="1"/>
</dbReference>